<dbReference type="AlphaFoldDB" id="A0A517N7Y5"/>
<keyword evidence="2" id="KW-1185">Reference proteome</keyword>
<evidence type="ECO:0000313" key="1">
    <source>
        <dbReference type="EMBL" id="QDT03255.1"/>
    </source>
</evidence>
<gene>
    <name evidence="1" type="ORF">K227x_16370</name>
</gene>
<protein>
    <recommendedName>
        <fullName evidence="3">Lipoprotein</fullName>
    </recommendedName>
</protein>
<dbReference type="Proteomes" id="UP000318538">
    <property type="component" value="Chromosome"/>
</dbReference>
<dbReference type="RefSeq" id="WP_145168982.1">
    <property type="nucleotide sequence ID" value="NZ_CP036525.1"/>
</dbReference>
<proteinExistence type="predicted"/>
<evidence type="ECO:0008006" key="3">
    <source>
        <dbReference type="Google" id="ProtNLM"/>
    </source>
</evidence>
<sequence>MLLRRTFTAITFAASLAVLIACSGIPLLSPNREGMAPWDKLPDGNGIAWIHQYTHDPGIDPLYLACFQYENDAALQRVVDTFTLEPLPDETDVATFTDTMPDPIDWFPLDHVTATYVFGGSSAYPGGDREYVANLWVDSTKHIAIIERTWW</sequence>
<dbReference type="OrthoDB" id="279077at2"/>
<accession>A0A517N7Y5</accession>
<dbReference type="KEGG" id="rlc:K227x_16370"/>
<reference evidence="1 2" key="1">
    <citation type="submission" date="2019-02" db="EMBL/GenBank/DDBJ databases">
        <title>Deep-cultivation of Planctomycetes and their phenomic and genomic characterization uncovers novel biology.</title>
        <authorList>
            <person name="Wiegand S."/>
            <person name="Jogler M."/>
            <person name="Boedeker C."/>
            <person name="Pinto D."/>
            <person name="Vollmers J."/>
            <person name="Rivas-Marin E."/>
            <person name="Kohn T."/>
            <person name="Peeters S.H."/>
            <person name="Heuer A."/>
            <person name="Rast P."/>
            <person name="Oberbeckmann S."/>
            <person name="Bunk B."/>
            <person name="Jeske O."/>
            <person name="Meyerdierks A."/>
            <person name="Storesund J.E."/>
            <person name="Kallscheuer N."/>
            <person name="Luecker S."/>
            <person name="Lage O.M."/>
            <person name="Pohl T."/>
            <person name="Merkel B.J."/>
            <person name="Hornburger P."/>
            <person name="Mueller R.-W."/>
            <person name="Bruemmer F."/>
            <person name="Labrenz M."/>
            <person name="Spormann A.M."/>
            <person name="Op den Camp H."/>
            <person name="Overmann J."/>
            <person name="Amann R."/>
            <person name="Jetten M.S.M."/>
            <person name="Mascher T."/>
            <person name="Medema M.H."/>
            <person name="Devos D.P."/>
            <person name="Kaster A.-K."/>
            <person name="Ovreas L."/>
            <person name="Rohde M."/>
            <person name="Galperin M.Y."/>
            <person name="Jogler C."/>
        </authorList>
    </citation>
    <scope>NUCLEOTIDE SEQUENCE [LARGE SCALE GENOMIC DNA]</scope>
    <source>
        <strain evidence="1 2">K22_7</strain>
    </source>
</reference>
<evidence type="ECO:0000313" key="2">
    <source>
        <dbReference type="Proteomes" id="UP000318538"/>
    </source>
</evidence>
<dbReference type="PROSITE" id="PS51257">
    <property type="entry name" value="PROKAR_LIPOPROTEIN"/>
    <property type="match status" value="1"/>
</dbReference>
<name>A0A517N7Y5_9BACT</name>
<dbReference type="EMBL" id="CP036525">
    <property type="protein sequence ID" value="QDT03255.1"/>
    <property type="molecule type" value="Genomic_DNA"/>
</dbReference>
<organism evidence="1 2">
    <name type="scientific">Rubripirellula lacrimiformis</name>
    <dbReference type="NCBI Taxonomy" id="1930273"/>
    <lineage>
        <taxon>Bacteria</taxon>
        <taxon>Pseudomonadati</taxon>
        <taxon>Planctomycetota</taxon>
        <taxon>Planctomycetia</taxon>
        <taxon>Pirellulales</taxon>
        <taxon>Pirellulaceae</taxon>
        <taxon>Rubripirellula</taxon>
    </lineage>
</organism>